<dbReference type="AlphaFoldDB" id="A0A158KIX4"/>
<dbReference type="Proteomes" id="UP000054925">
    <property type="component" value="Unassembled WGS sequence"/>
</dbReference>
<evidence type="ECO:0000313" key="3">
    <source>
        <dbReference type="Proteomes" id="UP000054925"/>
    </source>
</evidence>
<evidence type="ECO:0000256" key="1">
    <source>
        <dbReference type="ARBA" id="ARBA00023172"/>
    </source>
</evidence>
<keyword evidence="1" id="KW-0233">DNA recombination</keyword>
<dbReference type="GO" id="GO:0006310">
    <property type="term" value="P:DNA recombination"/>
    <property type="evidence" value="ECO:0007669"/>
    <property type="project" value="UniProtKB-KW"/>
</dbReference>
<name>A0A158KIX4_9BURK</name>
<reference evidence="2" key="1">
    <citation type="submission" date="2016-01" db="EMBL/GenBank/DDBJ databases">
        <authorList>
            <person name="Peeters C."/>
        </authorList>
    </citation>
    <scope>NUCLEOTIDE SEQUENCE [LARGE SCALE GENOMIC DNA]</scope>
    <source>
        <strain evidence="2">LMG 22937</strain>
    </source>
</reference>
<comment type="caution">
    <text evidence="2">The sequence shown here is derived from an EMBL/GenBank/DDBJ whole genome shotgun (WGS) entry which is preliminary data.</text>
</comment>
<organism evidence="2 3">
    <name type="scientific">Caballeronia terrestris</name>
    <dbReference type="NCBI Taxonomy" id="1226301"/>
    <lineage>
        <taxon>Bacteria</taxon>
        <taxon>Pseudomonadati</taxon>
        <taxon>Pseudomonadota</taxon>
        <taxon>Betaproteobacteria</taxon>
        <taxon>Burkholderiales</taxon>
        <taxon>Burkholderiaceae</taxon>
        <taxon>Caballeronia</taxon>
    </lineage>
</organism>
<gene>
    <name evidence="2" type="ORF">AWB67_05737</name>
</gene>
<keyword evidence="3" id="KW-1185">Reference proteome</keyword>
<dbReference type="RefSeq" id="WP_087659542.1">
    <property type="nucleotide sequence ID" value="NZ_FCOL02000058.1"/>
</dbReference>
<dbReference type="EMBL" id="FCOL02000058">
    <property type="protein sequence ID" value="SAL81004.1"/>
    <property type="molecule type" value="Genomic_DNA"/>
</dbReference>
<dbReference type="InterPro" id="IPR011010">
    <property type="entry name" value="DNA_brk_join_enz"/>
</dbReference>
<accession>A0A158KIX4</accession>
<proteinExistence type="predicted"/>
<protein>
    <submittedName>
        <fullName evidence="2">Site-specific recombinase, phage integrase family protein</fullName>
    </submittedName>
</protein>
<dbReference type="Gene3D" id="1.10.443.10">
    <property type="entry name" value="Intergrase catalytic core"/>
    <property type="match status" value="1"/>
</dbReference>
<dbReference type="InterPro" id="IPR013762">
    <property type="entry name" value="Integrase-like_cat_sf"/>
</dbReference>
<dbReference type="SUPFAM" id="SSF56349">
    <property type="entry name" value="DNA breaking-rejoining enzymes"/>
    <property type="match status" value="1"/>
</dbReference>
<evidence type="ECO:0000313" key="2">
    <source>
        <dbReference type="EMBL" id="SAL81004.1"/>
    </source>
</evidence>
<dbReference type="GO" id="GO:0015074">
    <property type="term" value="P:DNA integration"/>
    <property type="evidence" value="ECO:0007669"/>
    <property type="project" value="InterPro"/>
</dbReference>
<dbReference type="GO" id="GO:0003677">
    <property type="term" value="F:DNA binding"/>
    <property type="evidence" value="ECO:0007669"/>
    <property type="project" value="InterPro"/>
</dbReference>
<dbReference type="OrthoDB" id="8768428at2"/>
<sequence>MAKPTHHLVDLTSTSDEDLTQTVISRQGSTIVSRYGDEIWNLAPYIAPRNTTEVRIVFSYRFRTGDRLTDSSNARLLASAKRFLYTRWRVASGKRGRPASATTLVANWTQIRKLIAWMIEEQLADFSQLTPDHCARFASSLVGTLQPSTIAGILSTITNYYELGDHLVDRIPEYPWNVESGGTTRLARHAHQSRLQGWSQAKTEVIPQRLMSRLVRTALDYVENRANSLLALRDQLAVHATRRLAQVKVAHRKSHPKGFSSIYATEAEYLQVKANHQSSKEERQLLAEHGYPSRPAASIELFHLRTACYIVCAAFSGMRDSELASLEVGCFIARKGFDGETLHWLRGTTYKLEHEPRPAEWMVPEVVGKAVAVATRLGEPVRAQGEKRIKALERAAKTRNLDEHVRAKIQLKLERARRNRNALMPIYHPSYGSVSLLGNETARKSLKAFAKMANMIVEQQDMDGVVNRDRIRPGEPWPLRTHEFRRTFAVYVARHVLGDIRYLREHFKHWSLDMTLYYARHDSGADRALINDILTERDELQSLIIQSWMHPHSNLSGVGGHRIAAFRNRGEVKTVRDMRDFCRKLGESVFIRGTGHSWCMASGNGCGGQGLYDAVRCTSCGEGVIDSTHIQFWKGIRQQQIDVLQCPDLGRPSRERSVDHLRKAERVLADLGAEVPPFKLPKKVRRAS</sequence>